<organism evidence="1 2">
    <name type="scientific">Spongiactinospora rosea</name>
    <dbReference type="NCBI Taxonomy" id="2248750"/>
    <lineage>
        <taxon>Bacteria</taxon>
        <taxon>Bacillati</taxon>
        <taxon>Actinomycetota</taxon>
        <taxon>Actinomycetes</taxon>
        <taxon>Streptosporangiales</taxon>
        <taxon>Streptosporangiaceae</taxon>
        <taxon>Spongiactinospora</taxon>
    </lineage>
</organism>
<name>A0A366LS66_9ACTN</name>
<dbReference type="Proteomes" id="UP000253303">
    <property type="component" value="Unassembled WGS sequence"/>
</dbReference>
<dbReference type="EMBL" id="QMEY01000016">
    <property type="protein sequence ID" value="RBQ16460.1"/>
    <property type="molecule type" value="Genomic_DNA"/>
</dbReference>
<evidence type="ECO:0000313" key="1">
    <source>
        <dbReference type="EMBL" id="RBQ16460.1"/>
    </source>
</evidence>
<dbReference type="AlphaFoldDB" id="A0A366LS66"/>
<dbReference type="RefSeq" id="WP_113984087.1">
    <property type="nucleotide sequence ID" value="NZ_QMEY01000016.1"/>
</dbReference>
<sequence>MAALISELLDDDATHGFVGVVDADAEESPDESAIEPGGWAAAKDNWIAIDEPIEQGCLVRYELWDGEPPAPPPGVSTWQGTVYLESGIIQPEDIAGSDLTGRRFDLGRPGRRWNVRAHRDRLGYGAFPPEVVQRTLITLQFWA</sequence>
<dbReference type="OrthoDB" id="3535601at2"/>
<gene>
    <name evidence="1" type="ORF">DP939_29490</name>
</gene>
<protein>
    <submittedName>
        <fullName evidence="1">Uncharacterized protein</fullName>
    </submittedName>
</protein>
<reference evidence="1 2" key="1">
    <citation type="submission" date="2018-06" db="EMBL/GenBank/DDBJ databases">
        <title>Sphaerisporangium craniellae sp. nov., isolated from a marine sponge in the South China Sea.</title>
        <authorList>
            <person name="Li L."/>
        </authorList>
    </citation>
    <scope>NUCLEOTIDE SEQUENCE [LARGE SCALE GENOMIC DNA]</scope>
    <source>
        <strain evidence="1 2">LHW63015</strain>
    </source>
</reference>
<evidence type="ECO:0000313" key="2">
    <source>
        <dbReference type="Proteomes" id="UP000253303"/>
    </source>
</evidence>
<comment type="caution">
    <text evidence="1">The sequence shown here is derived from an EMBL/GenBank/DDBJ whole genome shotgun (WGS) entry which is preliminary data.</text>
</comment>
<proteinExistence type="predicted"/>
<keyword evidence="2" id="KW-1185">Reference proteome</keyword>
<accession>A0A366LS66</accession>